<evidence type="ECO:0000256" key="4">
    <source>
        <dbReference type="ARBA" id="ARBA00022729"/>
    </source>
</evidence>
<name>A0AA36D1F9_9BILA</name>
<keyword evidence="3" id="KW-0964">Secreted</keyword>
<dbReference type="GO" id="GO:0009986">
    <property type="term" value="C:cell surface"/>
    <property type="evidence" value="ECO:0007669"/>
    <property type="project" value="InterPro"/>
</dbReference>
<dbReference type="Proteomes" id="UP001177023">
    <property type="component" value="Unassembled WGS sequence"/>
</dbReference>
<reference evidence="5" key="1">
    <citation type="submission" date="2023-06" db="EMBL/GenBank/DDBJ databases">
        <authorList>
            <person name="Delattre M."/>
        </authorList>
    </citation>
    <scope>NUCLEOTIDE SEQUENCE</scope>
    <source>
        <strain evidence="5">AF72</strain>
    </source>
</reference>
<comment type="similarity">
    <text evidence="2">Belongs to the nematode transthyretin-like family.</text>
</comment>
<dbReference type="InterPro" id="IPR001534">
    <property type="entry name" value="Transthyretin-like"/>
</dbReference>
<organism evidence="5 6">
    <name type="scientific">Mesorhabditis spiculigera</name>
    <dbReference type="NCBI Taxonomy" id="96644"/>
    <lineage>
        <taxon>Eukaryota</taxon>
        <taxon>Metazoa</taxon>
        <taxon>Ecdysozoa</taxon>
        <taxon>Nematoda</taxon>
        <taxon>Chromadorea</taxon>
        <taxon>Rhabditida</taxon>
        <taxon>Rhabditina</taxon>
        <taxon>Rhabditomorpha</taxon>
        <taxon>Rhabditoidea</taxon>
        <taxon>Rhabditidae</taxon>
        <taxon>Mesorhabditinae</taxon>
        <taxon>Mesorhabditis</taxon>
    </lineage>
</organism>
<comment type="caution">
    <text evidence="5">The sequence shown here is derived from an EMBL/GenBank/DDBJ whole genome shotgun (WGS) entry which is preliminary data.</text>
</comment>
<evidence type="ECO:0000313" key="6">
    <source>
        <dbReference type="Proteomes" id="UP001177023"/>
    </source>
</evidence>
<feature type="non-terminal residue" evidence="5">
    <location>
        <position position="139"/>
    </location>
</feature>
<sequence length="139" mass="15656">MLHCVFLLSSFLYIASASQQTVAVEGIVVCNGKPYKDAKIKIYEKDTLHDDELARVYSDANGHFKAAGTQSEFLGIQAHMNLYHKCDMPFLKRLVPTCYYKAKFTVPSRYISTGSIASETWNAQTIELSLFTKETDCLN</sequence>
<dbReference type="PANTHER" id="PTHR21700">
    <property type="entry name" value="TRANSTHYRETIN-LIKE FAMILY PROTEIN-RELATED"/>
    <property type="match status" value="1"/>
</dbReference>
<evidence type="ECO:0000256" key="2">
    <source>
        <dbReference type="ARBA" id="ARBA00010112"/>
    </source>
</evidence>
<evidence type="ECO:0008006" key="7">
    <source>
        <dbReference type="Google" id="ProtNLM"/>
    </source>
</evidence>
<proteinExistence type="inferred from homology"/>
<dbReference type="Pfam" id="PF01060">
    <property type="entry name" value="TTR-52"/>
    <property type="match status" value="1"/>
</dbReference>
<evidence type="ECO:0000256" key="3">
    <source>
        <dbReference type="ARBA" id="ARBA00022525"/>
    </source>
</evidence>
<evidence type="ECO:0000313" key="5">
    <source>
        <dbReference type="EMBL" id="CAJ0578961.1"/>
    </source>
</evidence>
<accession>A0AA36D1F9</accession>
<evidence type="ECO:0000256" key="1">
    <source>
        <dbReference type="ARBA" id="ARBA00004613"/>
    </source>
</evidence>
<keyword evidence="4" id="KW-0732">Signal</keyword>
<keyword evidence="6" id="KW-1185">Reference proteome</keyword>
<dbReference type="InterPro" id="IPR038479">
    <property type="entry name" value="Transthyretin-like_sf"/>
</dbReference>
<protein>
    <recommendedName>
        <fullName evidence="7">Transthyretin-like family protein</fullName>
    </recommendedName>
</protein>
<dbReference type="Gene3D" id="2.60.40.3330">
    <property type="match status" value="1"/>
</dbReference>
<dbReference type="GO" id="GO:0005576">
    <property type="term" value="C:extracellular region"/>
    <property type="evidence" value="ECO:0007669"/>
    <property type="project" value="UniProtKB-SubCell"/>
</dbReference>
<dbReference type="EMBL" id="CATQJA010002655">
    <property type="protein sequence ID" value="CAJ0578961.1"/>
    <property type="molecule type" value="Genomic_DNA"/>
</dbReference>
<gene>
    <name evidence="5" type="ORF">MSPICULIGERA_LOCUS17199</name>
</gene>
<dbReference type="AlphaFoldDB" id="A0AA36D1F9"/>
<comment type="subcellular location">
    <subcellularLocation>
        <location evidence="1">Secreted</location>
    </subcellularLocation>
</comment>